<gene>
    <name evidence="2" type="ORF">DFR39_10217</name>
</gene>
<comment type="caution">
    <text evidence="2">The sequence shown here is derived from an EMBL/GenBank/DDBJ whole genome shotgun (WGS) entry which is preliminary data.</text>
</comment>
<dbReference type="OrthoDB" id="9153578at2"/>
<feature type="compositionally biased region" description="Low complexity" evidence="1">
    <location>
        <begin position="63"/>
        <end position="73"/>
    </location>
</feature>
<evidence type="ECO:0000313" key="3">
    <source>
        <dbReference type="Proteomes" id="UP000295357"/>
    </source>
</evidence>
<protein>
    <submittedName>
        <fullName evidence="2">Uncharacterized protein</fullName>
    </submittedName>
</protein>
<feature type="compositionally biased region" description="Basic and acidic residues" evidence="1">
    <location>
        <begin position="90"/>
        <end position="103"/>
    </location>
</feature>
<evidence type="ECO:0000256" key="1">
    <source>
        <dbReference type="SAM" id="MobiDB-lite"/>
    </source>
</evidence>
<name>A0A4V3CJZ8_9BURK</name>
<feature type="region of interest" description="Disordered" evidence="1">
    <location>
        <begin position="63"/>
        <end position="129"/>
    </location>
</feature>
<dbReference type="EMBL" id="SNXE01000002">
    <property type="protein sequence ID" value="TDP11646.1"/>
    <property type="molecule type" value="Genomic_DNA"/>
</dbReference>
<proteinExistence type="predicted"/>
<accession>A0A4V3CJZ8</accession>
<reference evidence="2 3" key="1">
    <citation type="submission" date="2019-03" db="EMBL/GenBank/DDBJ databases">
        <title>Genomic Encyclopedia of Type Strains, Phase IV (KMG-IV): sequencing the most valuable type-strain genomes for metagenomic binning, comparative biology and taxonomic classification.</title>
        <authorList>
            <person name="Goeker M."/>
        </authorList>
    </citation>
    <scope>NUCLEOTIDE SEQUENCE [LARGE SCALE GENOMIC DNA]</scope>
    <source>
        <strain evidence="2 3">DSM 25082</strain>
    </source>
</reference>
<dbReference type="AlphaFoldDB" id="A0A4V3CJZ8"/>
<organism evidence="2 3">
    <name type="scientific">Roseateles asaccharophilus</name>
    <dbReference type="NCBI Taxonomy" id="582607"/>
    <lineage>
        <taxon>Bacteria</taxon>
        <taxon>Pseudomonadati</taxon>
        <taxon>Pseudomonadota</taxon>
        <taxon>Betaproteobacteria</taxon>
        <taxon>Burkholderiales</taxon>
        <taxon>Sphaerotilaceae</taxon>
        <taxon>Roseateles</taxon>
    </lineage>
</organism>
<evidence type="ECO:0000313" key="2">
    <source>
        <dbReference type="EMBL" id="TDP11646.1"/>
    </source>
</evidence>
<keyword evidence="3" id="KW-1185">Reference proteome</keyword>
<feature type="compositionally biased region" description="Pro residues" evidence="1">
    <location>
        <begin position="117"/>
        <end position="126"/>
    </location>
</feature>
<feature type="region of interest" description="Disordered" evidence="1">
    <location>
        <begin position="145"/>
        <end position="171"/>
    </location>
</feature>
<sequence>MRVSPASALGPRALLMLAVLGLHLWLLGWLLHESRRPTQASPPRHLQAREPLSITLNLLPLPSKPKPLATPLAARPPGPARPAAPSSASARHDQAPSHVRPAEPRAQAMAPQTEVPPELPPMPASAPLPRLLDSEATRRAVRQAALEAPPGPLQAQAESSQQRLERGMKGSAHGDCLKGEFMGGGMGLLSAPFWLLAEARGKCGR</sequence>
<dbReference type="RefSeq" id="WP_133602438.1">
    <property type="nucleotide sequence ID" value="NZ_JAUFPJ010000002.1"/>
</dbReference>
<dbReference type="Proteomes" id="UP000295357">
    <property type="component" value="Unassembled WGS sequence"/>
</dbReference>